<name>A0A7J7DTI7_TRIWF</name>
<feature type="domain" description="Telomere-associated protein Rif1 N-terminal" evidence="8">
    <location>
        <begin position="27"/>
        <end position="304"/>
    </location>
</feature>
<dbReference type="InterPro" id="IPR016024">
    <property type="entry name" value="ARM-type_fold"/>
</dbReference>
<evidence type="ECO:0000259" key="8">
    <source>
        <dbReference type="Pfam" id="PF12231"/>
    </source>
</evidence>
<keyword evidence="4" id="KW-0779">Telomere</keyword>
<feature type="region of interest" description="Disordered" evidence="7">
    <location>
        <begin position="1087"/>
        <end position="1129"/>
    </location>
</feature>
<evidence type="ECO:0000313" key="9">
    <source>
        <dbReference type="EMBL" id="KAF5749599.1"/>
    </source>
</evidence>
<keyword evidence="3" id="KW-0158">Chromosome</keyword>
<dbReference type="GO" id="GO:0000781">
    <property type="term" value="C:chromosome, telomeric region"/>
    <property type="evidence" value="ECO:0007669"/>
    <property type="project" value="UniProtKB-SubCell"/>
</dbReference>
<reference evidence="9 10" key="1">
    <citation type="journal article" date="2020" name="Nat. Commun.">
        <title>Genome of Tripterygium wilfordii and identification of cytochrome P450 involved in triptolide biosynthesis.</title>
        <authorList>
            <person name="Tu L."/>
            <person name="Su P."/>
            <person name="Zhang Z."/>
            <person name="Gao L."/>
            <person name="Wang J."/>
            <person name="Hu T."/>
            <person name="Zhou J."/>
            <person name="Zhang Y."/>
            <person name="Zhao Y."/>
            <person name="Liu Y."/>
            <person name="Song Y."/>
            <person name="Tong Y."/>
            <person name="Lu Y."/>
            <person name="Yang J."/>
            <person name="Xu C."/>
            <person name="Jia M."/>
            <person name="Peters R.J."/>
            <person name="Huang L."/>
            <person name="Gao W."/>
        </authorList>
    </citation>
    <scope>NUCLEOTIDE SEQUENCE [LARGE SCALE GENOMIC DNA]</scope>
    <source>
        <strain evidence="10">cv. XIE 37</strain>
        <tissue evidence="9">Leaf</tissue>
    </source>
</reference>
<dbReference type="InterPro" id="IPR022031">
    <property type="entry name" value="Rif1_N"/>
</dbReference>
<evidence type="ECO:0000256" key="3">
    <source>
        <dbReference type="ARBA" id="ARBA00022454"/>
    </source>
</evidence>
<proteinExistence type="predicted"/>
<feature type="compositionally biased region" description="Polar residues" evidence="7">
    <location>
        <begin position="1110"/>
        <end position="1129"/>
    </location>
</feature>
<gene>
    <name evidence="9" type="ORF">HS088_TW04G01569</name>
</gene>
<dbReference type="Pfam" id="PF12231">
    <property type="entry name" value="Rif1_N"/>
    <property type="match status" value="1"/>
</dbReference>
<organism evidence="9 10">
    <name type="scientific">Tripterygium wilfordii</name>
    <name type="common">Thunder God vine</name>
    <dbReference type="NCBI Taxonomy" id="458696"/>
    <lineage>
        <taxon>Eukaryota</taxon>
        <taxon>Viridiplantae</taxon>
        <taxon>Streptophyta</taxon>
        <taxon>Embryophyta</taxon>
        <taxon>Tracheophyta</taxon>
        <taxon>Spermatophyta</taxon>
        <taxon>Magnoliopsida</taxon>
        <taxon>eudicotyledons</taxon>
        <taxon>Gunneridae</taxon>
        <taxon>Pentapetalae</taxon>
        <taxon>rosids</taxon>
        <taxon>fabids</taxon>
        <taxon>Celastrales</taxon>
        <taxon>Celastraceae</taxon>
        <taxon>Tripterygium</taxon>
    </lineage>
</organism>
<comment type="caution">
    <text evidence="9">The sequence shown here is derived from an EMBL/GenBank/DDBJ whole genome shotgun (WGS) entry which is preliminary data.</text>
</comment>
<dbReference type="SUPFAM" id="SSF48371">
    <property type="entry name" value="ARM repeat"/>
    <property type="match status" value="1"/>
</dbReference>
<dbReference type="EMBL" id="JAAARO010000004">
    <property type="protein sequence ID" value="KAF5749599.1"/>
    <property type="molecule type" value="Genomic_DNA"/>
</dbReference>
<dbReference type="GO" id="GO:0000723">
    <property type="term" value="P:telomere maintenance"/>
    <property type="evidence" value="ECO:0007669"/>
    <property type="project" value="TreeGrafter"/>
</dbReference>
<sequence length="1129" mass="126564">MSNFSNQLEETKALIRSESNSDKSFGYSTLLHLQEHSCNDQSSIGGLADGAHALISLIAVDIADDDEEIAAQALKCLGFMIYHPSIVASISADDIMLVLQSLAKLITSTKMKTISNLGIWCISVQQINASFLSSHFHLFLRAVVHALDNPIGSLSTTFEAMQAVKKLASQVSENMRESSHLWAPPIYRRLLSADKRERDMSERCLLTIRFMIFPPPSFLSKALAEDMNGKLLAGMKELLDQGRKLQTMQAWGWFIRLLGQRALKNRHLINDMLKIPEQTFLDKNPQVQVASQVACEGLIDALIHPPDFTCVTNVATKNSAQEGKTSMENSSKVPASSMCSSIKLIMTPLIGIMSSKCDACVHSSSLSTWCYLLDKLGTWINHPSIVKLTLDPILQAVFCMGPNSKNLWSWNLCLDLLDDYILAKFQHVDSKSNSQESHNLSAGACMLRTSAKCSLKHYPVKWLPWDLSQFEFFLKMINIITSHISAGPASLDNVNSASVAALRILRSVLKGVQVELKSSSSTYNEIMMCLNTLLHFVKKTCEDVHSDGRGRNDLHLTALQFIEVVTEELEPSILGSTLYKVPLDPKHIENMQLAYNSRYAIPAGINSIAYMDMVSPAVYLVVLYMCKANESILNGHGREFILQRVHAFFKFILFLYDPLESLSAAVGLLYKYLGFGYLWIWIPIAEALKDCLDGVENVSLLKLQSDSPGYLTMCHLLLYPFVVGCCLKLRIIPVDISGLPIESHELSEKKLEFGCAVEVWKLVYVSCSSSNLESSIQCFPEELFSMLNECFEKNTSMLEFDTECDLSDKNLDLGFVHLFGSIVLCGLEQFSTSETSSEGNRSKHDGNNGILGGINCRLGFAARKKILVSYALRLIFSLQNTDVCISRLYEIYRVFSALTCLVCCLHLKQRIISFIEMISYPLLKWLSLIEDDSVSNQLQLLWEEILLCLRRCQPPIVFDSASLKLHAPLLEMTLDHPNSSISEPTIAFWNSTYGEQINLQFPQNLVNVLDKLSRNKRITLQKRNLPFLVKCQSTSEVLARHRYRATATNNSISKRVELVEDTLNQSEQTVKVCSSLKRKRIELTEHQKEVRRAQQGRERDCSGHGAGIKTYTNVDFSQGNGDSQESQEI</sequence>
<evidence type="ECO:0000256" key="4">
    <source>
        <dbReference type="ARBA" id="ARBA00022895"/>
    </source>
</evidence>
<dbReference type="AlphaFoldDB" id="A0A7J7DTI7"/>
<keyword evidence="6" id="KW-0131">Cell cycle</keyword>
<dbReference type="PANTHER" id="PTHR22928:SF3">
    <property type="entry name" value="TELOMERE-ASSOCIATED PROTEIN RIF1"/>
    <property type="match status" value="1"/>
</dbReference>
<comment type="subcellular location">
    <subcellularLocation>
        <location evidence="2">Chromosome</location>
        <location evidence="2">Telomere</location>
    </subcellularLocation>
    <subcellularLocation>
        <location evidence="1">Nucleus</location>
    </subcellularLocation>
</comment>
<feature type="compositionally biased region" description="Basic and acidic residues" evidence="7">
    <location>
        <begin position="1087"/>
        <end position="1102"/>
    </location>
</feature>
<evidence type="ECO:0000256" key="5">
    <source>
        <dbReference type="ARBA" id="ARBA00023242"/>
    </source>
</evidence>
<keyword evidence="10" id="KW-1185">Reference proteome</keyword>
<keyword evidence="5" id="KW-0539">Nucleus</keyword>
<dbReference type="PANTHER" id="PTHR22928">
    <property type="entry name" value="TELOMERE-ASSOCIATED PROTEIN RIF1"/>
    <property type="match status" value="1"/>
</dbReference>
<dbReference type="Proteomes" id="UP000593562">
    <property type="component" value="Unassembled WGS sequence"/>
</dbReference>
<evidence type="ECO:0000256" key="7">
    <source>
        <dbReference type="SAM" id="MobiDB-lite"/>
    </source>
</evidence>
<evidence type="ECO:0000256" key="1">
    <source>
        <dbReference type="ARBA" id="ARBA00004123"/>
    </source>
</evidence>
<evidence type="ECO:0000313" key="10">
    <source>
        <dbReference type="Proteomes" id="UP000593562"/>
    </source>
</evidence>
<dbReference type="InParanoid" id="A0A7J7DTI7"/>
<evidence type="ECO:0000256" key="2">
    <source>
        <dbReference type="ARBA" id="ARBA00004574"/>
    </source>
</evidence>
<evidence type="ECO:0000256" key="6">
    <source>
        <dbReference type="ARBA" id="ARBA00023306"/>
    </source>
</evidence>
<protein>
    <recommendedName>
        <fullName evidence="8">Telomere-associated protein Rif1 N-terminal domain-containing protein</fullName>
    </recommendedName>
</protein>
<dbReference type="GO" id="GO:0005634">
    <property type="term" value="C:nucleus"/>
    <property type="evidence" value="ECO:0007669"/>
    <property type="project" value="UniProtKB-SubCell"/>
</dbReference>
<accession>A0A7J7DTI7</accession>